<dbReference type="Proteomes" id="UP000724874">
    <property type="component" value="Unassembled WGS sequence"/>
</dbReference>
<accession>A0A9P5NW59</accession>
<keyword evidence="2" id="KW-1185">Reference proteome</keyword>
<gene>
    <name evidence="1" type="ORF">CPB84DRAFT_1675794</name>
</gene>
<dbReference type="OrthoDB" id="2893272at2759"/>
<dbReference type="EMBL" id="JADNYJ010000019">
    <property type="protein sequence ID" value="KAF8906253.1"/>
    <property type="molecule type" value="Genomic_DNA"/>
</dbReference>
<protein>
    <recommendedName>
        <fullName evidence="3">F-box domain-containing protein</fullName>
    </recommendedName>
</protein>
<evidence type="ECO:0000313" key="2">
    <source>
        <dbReference type="Proteomes" id="UP000724874"/>
    </source>
</evidence>
<evidence type="ECO:0008006" key="3">
    <source>
        <dbReference type="Google" id="ProtNLM"/>
    </source>
</evidence>
<evidence type="ECO:0000313" key="1">
    <source>
        <dbReference type="EMBL" id="KAF8906253.1"/>
    </source>
</evidence>
<sequence>MPHRVTTIKRYRVSNDVLMLILGKLDPVSLYKTCQAFQRVYELVIEFQHLRYKFELAVVGMKDGPHSVRGPLFRLQLLLAYKKDWPRLHWTDEQKIPVPANATQVDVSGNFLYYVGNQSLNLIELPSCRTGLPPSQTQYLQFNTSPQADCVAIDSLQSLVVASQTYAGPGGQIGLRLKIRDLRTFDKHPNASSPYYDCSTHVTQPVSSVSIVICGSRIIVTLEFAGGLTKHLLMDWSTFQAMWMEEQDVILLNAYHLLGVRKVHGKIMLYLYNIYDMRNVAIEREYELPPIWAKSTMRFGRNTVPNNDVPMPSNVLFYPDPSARVLLLMAKQTGPTGNGMHWMFINESFFRRTSYADRRSVPWSYWNQFCLIKEIQNSTVVGIPQVVGNRIIYIERDGTCCSRGYSRLSVIDFSPNTELTTPLTKMWTLIGKMSILRPIETYRDFPSATTQGLPVERICATEDNIVVLLENRGDIKPVNILTFGVPRPRHDNQYHPSL</sequence>
<comment type="caution">
    <text evidence="1">The sequence shown here is derived from an EMBL/GenBank/DDBJ whole genome shotgun (WGS) entry which is preliminary data.</text>
</comment>
<proteinExistence type="predicted"/>
<dbReference type="AlphaFoldDB" id="A0A9P5NW59"/>
<organism evidence="1 2">
    <name type="scientific">Gymnopilus junonius</name>
    <name type="common">Spectacular rustgill mushroom</name>
    <name type="synonym">Gymnopilus spectabilis subsp. junonius</name>
    <dbReference type="NCBI Taxonomy" id="109634"/>
    <lineage>
        <taxon>Eukaryota</taxon>
        <taxon>Fungi</taxon>
        <taxon>Dikarya</taxon>
        <taxon>Basidiomycota</taxon>
        <taxon>Agaricomycotina</taxon>
        <taxon>Agaricomycetes</taxon>
        <taxon>Agaricomycetidae</taxon>
        <taxon>Agaricales</taxon>
        <taxon>Agaricineae</taxon>
        <taxon>Hymenogastraceae</taxon>
        <taxon>Gymnopilus</taxon>
    </lineage>
</organism>
<name>A0A9P5NW59_GYMJU</name>
<reference evidence="1" key="1">
    <citation type="submission" date="2020-11" db="EMBL/GenBank/DDBJ databases">
        <authorList>
            <consortium name="DOE Joint Genome Institute"/>
            <person name="Ahrendt S."/>
            <person name="Riley R."/>
            <person name="Andreopoulos W."/>
            <person name="LaButti K."/>
            <person name="Pangilinan J."/>
            <person name="Ruiz-duenas F.J."/>
            <person name="Barrasa J.M."/>
            <person name="Sanchez-Garcia M."/>
            <person name="Camarero S."/>
            <person name="Miyauchi S."/>
            <person name="Serrano A."/>
            <person name="Linde D."/>
            <person name="Babiker R."/>
            <person name="Drula E."/>
            <person name="Ayuso-Fernandez I."/>
            <person name="Pacheco R."/>
            <person name="Padilla G."/>
            <person name="Ferreira P."/>
            <person name="Barriuso J."/>
            <person name="Kellner H."/>
            <person name="Castanera R."/>
            <person name="Alfaro M."/>
            <person name="Ramirez L."/>
            <person name="Pisabarro A.G."/>
            <person name="Kuo A."/>
            <person name="Tritt A."/>
            <person name="Lipzen A."/>
            <person name="He G."/>
            <person name="Yan M."/>
            <person name="Ng V."/>
            <person name="Cullen D."/>
            <person name="Martin F."/>
            <person name="Rosso M.-N."/>
            <person name="Henrissat B."/>
            <person name="Hibbett D."/>
            <person name="Martinez A.T."/>
            <person name="Grigoriev I.V."/>
        </authorList>
    </citation>
    <scope>NUCLEOTIDE SEQUENCE</scope>
    <source>
        <strain evidence="1">AH 44721</strain>
    </source>
</reference>